<dbReference type="SUPFAM" id="SSF53335">
    <property type="entry name" value="S-adenosyl-L-methionine-dependent methyltransferases"/>
    <property type="match status" value="1"/>
</dbReference>
<dbReference type="GO" id="GO:0051536">
    <property type="term" value="F:iron-sulfur cluster binding"/>
    <property type="evidence" value="ECO:0007669"/>
    <property type="project" value="UniProtKB-KW"/>
</dbReference>
<dbReference type="InterPro" id="IPR015324">
    <property type="entry name" value="Ribosomal_Rsm22-like"/>
</dbReference>
<dbReference type="CDD" id="cd02440">
    <property type="entry name" value="AdoMet_MTases"/>
    <property type="match status" value="1"/>
</dbReference>
<dbReference type="EMBL" id="DSVL01000430">
    <property type="protein sequence ID" value="HFH30610.1"/>
    <property type="molecule type" value="Genomic_DNA"/>
</dbReference>
<name>A0A7C3EEN8_9SPIR</name>
<sequence length="443" mass="49125">MPELAPWERRLIQEWRTLQGRNKRKARGSSALPPDRLTLAELDRAGADLLALQRGLTGDRHLIGSAYMDESRRLGAYLLFYWFTSYTQTWGMLDIALGALKAQGLKPLDAREITPAFQAGDAGSMREAPPREIPTFRILDLGSGPAPCGLAVADWFNRAFQSRTSKQHNLGSPTEFEITACDQSSLALEVAEKLARSAAYRLTRVGPWQAGTDPIPKGSYHCIVMGHLLNELWQDEPDRLEKRAAFIGALGDRLEAGGIMIILEPALLGTGRDLLKTRDRLLQSPLGSPWYVLAPCFTQGLCPAVAQTNQTCHSDFVWHLPRTVRELERRTGLDKDLVKTTALVLARSKDLHHAVLSDTPGIPRPASNVYRVVSEPMLNKAGRTRVILCGKDGRIPLSARLGEAFPAEAMFKKLRRSDAIFLHQPEQRETGLALGPETRINYV</sequence>
<dbReference type="Gene3D" id="3.40.50.150">
    <property type="entry name" value="Vaccinia Virus protein VP39"/>
    <property type="match status" value="1"/>
</dbReference>
<evidence type="ECO:0008006" key="6">
    <source>
        <dbReference type="Google" id="ProtNLM"/>
    </source>
</evidence>
<keyword evidence="4" id="KW-0411">Iron-sulfur</keyword>
<accession>A0A7C3EEN8</accession>
<proteinExistence type="predicted"/>
<reference evidence="5" key="1">
    <citation type="journal article" date="2020" name="mSystems">
        <title>Genome- and Community-Level Interaction Insights into Carbon Utilization and Element Cycling Functions of Hydrothermarchaeota in Hydrothermal Sediment.</title>
        <authorList>
            <person name="Zhou Z."/>
            <person name="Liu Y."/>
            <person name="Xu W."/>
            <person name="Pan J."/>
            <person name="Luo Z.H."/>
            <person name="Li M."/>
        </authorList>
    </citation>
    <scope>NUCLEOTIDE SEQUENCE [LARGE SCALE GENOMIC DNA]</scope>
    <source>
        <strain evidence="5">SpSt-503</strain>
    </source>
</reference>
<dbReference type="InterPro" id="IPR029063">
    <property type="entry name" value="SAM-dependent_MTases_sf"/>
</dbReference>
<keyword evidence="3" id="KW-0408">Iron</keyword>
<dbReference type="GO" id="GO:0046872">
    <property type="term" value="F:metal ion binding"/>
    <property type="evidence" value="ECO:0007669"/>
    <property type="project" value="UniProtKB-KW"/>
</dbReference>
<keyword evidence="1" id="KW-0479">Metal-binding</keyword>
<evidence type="ECO:0000256" key="1">
    <source>
        <dbReference type="ARBA" id="ARBA00022723"/>
    </source>
</evidence>
<dbReference type="GO" id="GO:0006412">
    <property type="term" value="P:translation"/>
    <property type="evidence" value="ECO:0007669"/>
    <property type="project" value="InterPro"/>
</dbReference>
<evidence type="ECO:0000313" key="5">
    <source>
        <dbReference type="EMBL" id="HFH30610.1"/>
    </source>
</evidence>
<dbReference type="Pfam" id="PF09243">
    <property type="entry name" value="Rsm22"/>
    <property type="match status" value="1"/>
</dbReference>
<comment type="caution">
    <text evidence="5">The sequence shown here is derived from an EMBL/GenBank/DDBJ whole genome shotgun (WGS) entry which is preliminary data.</text>
</comment>
<dbReference type="AlphaFoldDB" id="A0A7C3EEN8"/>
<protein>
    <recommendedName>
        <fullName evidence="6">Small ribosomal subunit Rsm22</fullName>
    </recommendedName>
</protein>
<gene>
    <name evidence="5" type="ORF">ENS59_14060</name>
</gene>
<evidence type="ECO:0000256" key="4">
    <source>
        <dbReference type="ARBA" id="ARBA00023014"/>
    </source>
</evidence>
<evidence type="ECO:0000256" key="3">
    <source>
        <dbReference type="ARBA" id="ARBA00023004"/>
    </source>
</evidence>
<organism evidence="5">
    <name type="scientific">Gracilinema caldarium</name>
    <dbReference type="NCBI Taxonomy" id="215591"/>
    <lineage>
        <taxon>Bacteria</taxon>
        <taxon>Pseudomonadati</taxon>
        <taxon>Spirochaetota</taxon>
        <taxon>Spirochaetia</taxon>
        <taxon>Spirochaetales</taxon>
        <taxon>Breznakiellaceae</taxon>
        <taxon>Gracilinema</taxon>
    </lineage>
</organism>
<keyword evidence="2" id="KW-0809">Transit peptide</keyword>
<evidence type="ECO:0000256" key="2">
    <source>
        <dbReference type="ARBA" id="ARBA00022946"/>
    </source>
</evidence>
<dbReference type="GO" id="GO:0008168">
    <property type="term" value="F:methyltransferase activity"/>
    <property type="evidence" value="ECO:0007669"/>
    <property type="project" value="InterPro"/>
</dbReference>